<dbReference type="OrthoDB" id="2357740at2759"/>
<evidence type="ECO:0000313" key="3">
    <source>
        <dbReference type="Proteomes" id="UP000193648"/>
    </source>
</evidence>
<dbReference type="RefSeq" id="XP_021884269.1">
    <property type="nucleotide sequence ID" value="XM_022023292.1"/>
</dbReference>
<name>A0A1Y2GXG2_9FUNG</name>
<protein>
    <submittedName>
        <fullName evidence="2">Uncharacterized protein</fullName>
    </submittedName>
</protein>
<dbReference type="GeneID" id="33565136"/>
<evidence type="ECO:0000313" key="2">
    <source>
        <dbReference type="EMBL" id="ORZ26504.1"/>
    </source>
</evidence>
<feature type="compositionally biased region" description="Polar residues" evidence="1">
    <location>
        <begin position="89"/>
        <end position="101"/>
    </location>
</feature>
<organism evidence="2 3">
    <name type="scientific">Lobosporangium transversale</name>
    <dbReference type="NCBI Taxonomy" id="64571"/>
    <lineage>
        <taxon>Eukaryota</taxon>
        <taxon>Fungi</taxon>
        <taxon>Fungi incertae sedis</taxon>
        <taxon>Mucoromycota</taxon>
        <taxon>Mortierellomycotina</taxon>
        <taxon>Mortierellomycetes</taxon>
        <taxon>Mortierellales</taxon>
        <taxon>Mortierellaceae</taxon>
        <taxon>Lobosporangium</taxon>
    </lineage>
</organism>
<proteinExistence type="predicted"/>
<reference evidence="2 3" key="1">
    <citation type="submission" date="2016-07" db="EMBL/GenBank/DDBJ databases">
        <title>Pervasive Adenine N6-methylation of Active Genes in Fungi.</title>
        <authorList>
            <consortium name="DOE Joint Genome Institute"/>
            <person name="Mondo S.J."/>
            <person name="Dannebaum R.O."/>
            <person name="Kuo R.C."/>
            <person name="Labutti K."/>
            <person name="Haridas S."/>
            <person name="Kuo A."/>
            <person name="Salamov A."/>
            <person name="Ahrendt S.R."/>
            <person name="Lipzen A."/>
            <person name="Sullivan W."/>
            <person name="Andreopoulos W.B."/>
            <person name="Clum A."/>
            <person name="Lindquist E."/>
            <person name="Daum C."/>
            <person name="Ramamoorthy G.K."/>
            <person name="Gryganskyi A."/>
            <person name="Culley D."/>
            <person name="Magnuson J.K."/>
            <person name="James T.Y."/>
            <person name="O'Malley M.A."/>
            <person name="Stajich J.E."/>
            <person name="Spatafora J.W."/>
            <person name="Visel A."/>
            <person name="Grigoriev I.V."/>
        </authorList>
    </citation>
    <scope>NUCLEOTIDE SEQUENCE [LARGE SCALE GENOMIC DNA]</scope>
    <source>
        <strain evidence="2 3">NRRL 3116</strain>
    </source>
</reference>
<evidence type="ECO:0000256" key="1">
    <source>
        <dbReference type="SAM" id="MobiDB-lite"/>
    </source>
</evidence>
<sequence>MLSRKILSTGATARLIPLACHQQQQQSTRAFTVFLTCRKDVDVEAVPTNKSDNPKTSSSKPPIHTARYLLEVAERQKRQELRKAGGRGNNITNDTSSTTPLSEGGEKPLRRFNYRNPRHFQDEASSSKNPANIPVSRFQAAPSIPYDTTKELQFADKIDWEVSSVFESRPVYANVAAGRGAVAPLGTAAVNSNSYNTILPGTALSVHVTGVRANGDLDPEVEQSLIQDLAPIANNNDKDHRKKSDVSSVENQPILFHLTHNYQEILNPRNAVNRFNNGGVKHVANIGYEVSSDEFKGAAGVEDQQAEKSWKRLERLGGDYTRASAPGSLLNYKNVGKEGRTVLDNVGQLIGQNRSIGLEDKKKYLKAVEKGLGSY</sequence>
<dbReference type="InParanoid" id="A0A1Y2GXG2"/>
<keyword evidence="3" id="KW-1185">Reference proteome</keyword>
<comment type="caution">
    <text evidence="2">The sequence shown here is derived from an EMBL/GenBank/DDBJ whole genome shotgun (WGS) entry which is preliminary data.</text>
</comment>
<feature type="region of interest" description="Disordered" evidence="1">
    <location>
        <begin position="79"/>
        <end position="111"/>
    </location>
</feature>
<dbReference type="Proteomes" id="UP000193648">
    <property type="component" value="Unassembled WGS sequence"/>
</dbReference>
<dbReference type="AlphaFoldDB" id="A0A1Y2GXG2"/>
<gene>
    <name evidence="2" type="ORF">BCR41DRAFT_348407</name>
</gene>
<accession>A0A1Y2GXG2</accession>
<dbReference type="EMBL" id="MCFF01000007">
    <property type="protein sequence ID" value="ORZ26504.1"/>
    <property type="molecule type" value="Genomic_DNA"/>
</dbReference>